<dbReference type="Proteomes" id="UP000006882">
    <property type="component" value="Chromosome G2"/>
</dbReference>
<dbReference type="PROSITE" id="PS51450">
    <property type="entry name" value="LRR"/>
    <property type="match status" value="1"/>
</dbReference>
<dbReference type="EMBL" id="CM007652">
    <property type="protein sequence ID" value="ONI22398.1"/>
    <property type="molecule type" value="Genomic_DNA"/>
</dbReference>
<dbReference type="Pfam" id="PF23282">
    <property type="entry name" value="WHD_ROQ1"/>
    <property type="match status" value="1"/>
</dbReference>
<dbReference type="PANTHER" id="PTHR11017:SF267">
    <property type="entry name" value="TMV RESISTANCE PROTEIN N-LIKE"/>
    <property type="match status" value="1"/>
</dbReference>
<dbReference type="eggNOG" id="ENOG502QVBR">
    <property type="taxonomic scope" value="Eukaryota"/>
</dbReference>
<dbReference type="InterPro" id="IPR027417">
    <property type="entry name" value="P-loop_NTPase"/>
</dbReference>
<dbReference type="SMART" id="SM00255">
    <property type="entry name" value="TIR"/>
    <property type="match status" value="1"/>
</dbReference>
<dbReference type="InterPro" id="IPR035897">
    <property type="entry name" value="Toll_tir_struct_dom_sf"/>
</dbReference>
<dbReference type="Gene3D" id="3.80.10.10">
    <property type="entry name" value="Ribonuclease Inhibitor"/>
    <property type="match status" value="2"/>
</dbReference>
<dbReference type="SUPFAM" id="SSF52540">
    <property type="entry name" value="P-loop containing nucleoside triphosphate hydrolases"/>
    <property type="match status" value="1"/>
</dbReference>
<evidence type="ECO:0000313" key="6">
    <source>
        <dbReference type="Proteomes" id="UP000006882"/>
    </source>
</evidence>
<dbReference type="Pfam" id="PF01582">
    <property type="entry name" value="TIR"/>
    <property type="match status" value="1"/>
</dbReference>
<evidence type="ECO:0000256" key="2">
    <source>
        <dbReference type="ARBA" id="ARBA00022737"/>
    </source>
</evidence>
<dbReference type="InterPro" id="IPR032675">
    <property type="entry name" value="LRR_dom_sf"/>
</dbReference>
<dbReference type="Gene3D" id="3.40.50.300">
    <property type="entry name" value="P-loop containing nucleotide triphosphate hydrolases"/>
    <property type="match status" value="1"/>
</dbReference>
<keyword evidence="1" id="KW-0433">Leucine-rich repeat</keyword>
<keyword evidence="6" id="KW-1185">Reference proteome</keyword>
<proteinExistence type="predicted"/>
<evidence type="ECO:0000256" key="1">
    <source>
        <dbReference type="ARBA" id="ARBA00022614"/>
    </source>
</evidence>
<accession>A0A251QF40</accession>
<dbReference type="Gramene" id="ONI22398">
    <property type="protein sequence ID" value="ONI22398"/>
    <property type="gene ID" value="PRUPE_2G126700"/>
</dbReference>
<keyword evidence="3" id="KW-0520">NAD</keyword>
<organism evidence="5 6">
    <name type="scientific">Prunus persica</name>
    <name type="common">Peach</name>
    <name type="synonym">Amygdalus persica</name>
    <dbReference type="NCBI Taxonomy" id="3760"/>
    <lineage>
        <taxon>Eukaryota</taxon>
        <taxon>Viridiplantae</taxon>
        <taxon>Streptophyta</taxon>
        <taxon>Embryophyta</taxon>
        <taxon>Tracheophyta</taxon>
        <taxon>Spermatophyta</taxon>
        <taxon>Magnoliopsida</taxon>
        <taxon>eudicotyledons</taxon>
        <taxon>Gunneridae</taxon>
        <taxon>Pentapetalae</taxon>
        <taxon>rosids</taxon>
        <taxon>fabids</taxon>
        <taxon>Rosales</taxon>
        <taxon>Rosaceae</taxon>
        <taxon>Amygdaloideae</taxon>
        <taxon>Amygdaleae</taxon>
        <taxon>Prunus</taxon>
    </lineage>
</organism>
<name>A0A251QF40_PRUPE</name>
<dbReference type="InterPro" id="IPR042197">
    <property type="entry name" value="Apaf_helical"/>
</dbReference>
<dbReference type="InterPro" id="IPR044974">
    <property type="entry name" value="Disease_R_plants"/>
</dbReference>
<evidence type="ECO:0000259" key="4">
    <source>
        <dbReference type="PROSITE" id="PS50104"/>
    </source>
</evidence>
<evidence type="ECO:0000313" key="5">
    <source>
        <dbReference type="EMBL" id="ONI22398.1"/>
    </source>
</evidence>
<dbReference type="PANTHER" id="PTHR11017">
    <property type="entry name" value="LEUCINE-RICH REPEAT-CONTAINING PROTEIN"/>
    <property type="match status" value="1"/>
</dbReference>
<dbReference type="AlphaFoldDB" id="A0A251QF40"/>
<dbReference type="InterPro" id="IPR000157">
    <property type="entry name" value="TIR_dom"/>
</dbReference>
<dbReference type="InterPro" id="IPR001611">
    <property type="entry name" value="Leu-rich_rpt"/>
</dbReference>
<dbReference type="SUPFAM" id="SSF52200">
    <property type="entry name" value="Toll/Interleukin receptor TIR domain"/>
    <property type="match status" value="1"/>
</dbReference>
<dbReference type="InterPro" id="IPR058192">
    <property type="entry name" value="WHD_ROQ1-like"/>
</dbReference>
<dbReference type="GO" id="GO:0007165">
    <property type="term" value="P:signal transduction"/>
    <property type="evidence" value="ECO:0007669"/>
    <property type="project" value="InterPro"/>
</dbReference>
<sequence>MALVRAADPQTSSVSSTSGYCRYHVFLSFRGQDTRKTFTDHLYTALVNAGFRTFRDYDEVERGEGIKPELQKAIKHSRTSVIVLSKDYASSRWCLDELVMILERKRKTSNDHVVLPVFYDVYPSHVKKQTGSLAKAFARHQKTQPLPKVKAWREALAEVADLAGMVLQNQAHGYESKFIQKIVKVIGDKLSRTPLSVAPNLVGMHSQVERINFWLQRRSTDVGILVIYGMSGIGKTTIAKTVYNSNFRIFEGSSFLENIKEVSQQPNGLVQIQTLLLSDILNGRKMKISNVSEGLIKIEDAISSKRVLLVLDDVDHTDQLDAVFQMKDQIYPGSKIIITTRRARLLKAHQVTEVYAVETLTQEESLELFSWHAFGQDHPIEDYIEYSEKLVDHCGGLPLALKVFGSSLLGESVCLWKSALEKLEVIPNGEIINKLRVSYDSLQDDHDQKLFLHIACFFIGMDKDYIAKILDGCDFYTIVGIQNLIDRCLVIIDGWDKVQMHDLIRGMGREIVRLESKEPWKRSRVWHHKDSFKILTEKNGTETIEGLVLDMHMCPTINSNEKVLETNAFSRMQELKLLHLSHVKLCGCYAKFCSGLRWLCWLEFPLDSIPVDFPLGSIIVLEMQYSGLRQVFKGTKYLPSLKTLDLSHSHSLTETIDFSYCPNLEKLVLVDCTSLIYLHGSIGNLERLIYLNMKDCKKIRLLPKNICMLKSLETFIISGCSNLKELSIEMLRNMDSLKVLETDGIPINELWLERSLSISCSLPFSLVELSLWGCNLSDDAFPMDFNNMSSLQRLNLGNNPICSLPNCIKGLARLDKLSFSMCTSLKSLLGLPKVNNLDIVDCISLVKITYQSRRAEAATSFNSNNLVEWQYKFKLLAIESVDTDNKIVGLCNLLESMAPILQKDDPIPVQGLDECGIFGIFFGGNEVPGQFSHKSRGSSISFTVPLLDNHRTRGLIFFVVYSNAGYDIQHNCLPHIRVKNKSKGLRGAYEPSHYGIPDEGEDMIWLSHWSVEDDQLQGGDEVVVSVIMKSGLLVKELGIRLVQVQQEENHNMMSISTDSSYDPISFSMILGDSDEEEEVFSRFVCLPDEEEEQQDDITVTTTTGSNNSGVLRGWKVLVTAACFFLTLSLITRSSLSGRKKGPSTSPG</sequence>
<dbReference type="PROSITE" id="PS50104">
    <property type="entry name" value="TIR"/>
    <property type="match status" value="1"/>
</dbReference>
<dbReference type="SUPFAM" id="SSF52058">
    <property type="entry name" value="L domain-like"/>
    <property type="match status" value="1"/>
</dbReference>
<dbReference type="Gene3D" id="1.10.8.430">
    <property type="entry name" value="Helical domain of apoptotic protease-activating factors"/>
    <property type="match status" value="1"/>
</dbReference>
<keyword evidence="2" id="KW-0677">Repeat</keyword>
<gene>
    <name evidence="5" type="ORF">PRUPE_2G126700</name>
</gene>
<reference evidence="5 6" key="1">
    <citation type="journal article" date="2013" name="Nat. Genet.">
        <title>The high-quality draft genome of peach (Prunus persica) identifies unique patterns of genetic diversity, domestication and genome evolution.</title>
        <authorList>
            <consortium name="International Peach Genome Initiative"/>
            <person name="Verde I."/>
            <person name="Abbott A.G."/>
            <person name="Scalabrin S."/>
            <person name="Jung S."/>
            <person name="Shu S."/>
            <person name="Marroni F."/>
            <person name="Zhebentyayeva T."/>
            <person name="Dettori M.T."/>
            <person name="Grimwood J."/>
            <person name="Cattonaro F."/>
            <person name="Zuccolo A."/>
            <person name="Rossini L."/>
            <person name="Jenkins J."/>
            <person name="Vendramin E."/>
            <person name="Meisel L.A."/>
            <person name="Decroocq V."/>
            <person name="Sosinski B."/>
            <person name="Prochnik S."/>
            <person name="Mitros T."/>
            <person name="Policriti A."/>
            <person name="Cipriani G."/>
            <person name="Dondini L."/>
            <person name="Ficklin S."/>
            <person name="Goodstein D.M."/>
            <person name="Xuan P."/>
            <person name="Del Fabbro C."/>
            <person name="Aramini V."/>
            <person name="Copetti D."/>
            <person name="Gonzalez S."/>
            <person name="Horner D.S."/>
            <person name="Falchi R."/>
            <person name="Lucas S."/>
            <person name="Mica E."/>
            <person name="Maldonado J."/>
            <person name="Lazzari B."/>
            <person name="Bielenberg D."/>
            <person name="Pirona R."/>
            <person name="Miculan M."/>
            <person name="Barakat A."/>
            <person name="Testolin R."/>
            <person name="Stella A."/>
            <person name="Tartarini S."/>
            <person name="Tonutti P."/>
            <person name="Arus P."/>
            <person name="Orellana A."/>
            <person name="Wells C."/>
            <person name="Main D."/>
            <person name="Vizzotto G."/>
            <person name="Silva H."/>
            <person name="Salamini F."/>
            <person name="Schmutz J."/>
            <person name="Morgante M."/>
            <person name="Rokhsar D.S."/>
        </authorList>
    </citation>
    <scope>NUCLEOTIDE SEQUENCE [LARGE SCALE GENOMIC DNA]</scope>
    <source>
        <strain evidence="6">cv. Nemared</strain>
    </source>
</reference>
<feature type="domain" description="TIR" evidence="4">
    <location>
        <begin position="21"/>
        <end position="190"/>
    </location>
</feature>
<dbReference type="InterPro" id="IPR002182">
    <property type="entry name" value="NB-ARC"/>
</dbReference>
<dbReference type="Pfam" id="PF00931">
    <property type="entry name" value="NB-ARC"/>
    <property type="match status" value="1"/>
</dbReference>
<protein>
    <recommendedName>
        <fullName evidence="4">TIR domain-containing protein</fullName>
    </recommendedName>
</protein>
<dbReference type="FunFam" id="3.40.50.10140:FF:000007">
    <property type="entry name" value="Disease resistance protein (TIR-NBS-LRR class)"/>
    <property type="match status" value="1"/>
</dbReference>
<dbReference type="PRINTS" id="PR00364">
    <property type="entry name" value="DISEASERSIST"/>
</dbReference>
<dbReference type="GO" id="GO:0043531">
    <property type="term" value="F:ADP binding"/>
    <property type="evidence" value="ECO:0007669"/>
    <property type="project" value="InterPro"/>
</dbReference>
<evidence type="ECO:0000256" key="3">
    <source>
        <dbReference type="ARBA" id="ARBA00023027"/>
    </source>
</evidence>
<dbReference type="GO" id="GO:0006952">
    <property type="term" value="P:defense response"/>
    <property type="evidence" value="ECO:0007669"/>
    <property type="project" value="InterPro"/>
</dbReference>
<dbReference type="Gene3D" id="3.40.50.10140">
    <property type="entry name" value="Toll/interleukin-1 receptor homology (TIR) domain"/>
    <property type="match status" value="1"/>
</dbReference>